<keyword evidence="4" id="KW-1185">Reference proteome</keyword>
<feature type="region of interest" description="Disordered" evidence="1">
    <location>
        <begin position="635"/>
        <end position="661"/>
    </location>
</feature>
<dbReference type="InterPro" id="IPR008266">
    <property type="entry name" value="Tyr_kinase_AS"/>
</dbReference>
<dbReference type="PROSITE" id="PS00109">
    <property type="entry name" value="PROTEIN_KINASE_TYR"/>
    <property type="match status" value="1"/>
</dbReference>
<gene>
    <name evidence="3" type="ORF">SCHPADRAFT_924849</name>
</gene>
<dbReference type="InParanoid" id="A0A0H2SNV7"/>
<dbReference type="AlphaFoldDB" id="A0A0H2SNV7"/>
<feature type="compositionally biased region" description="Basic and acidic residues" evidence="1">
    <location>
        <begin position="635"/>
        <end position="646"/>
    </location>
</feature>
<evidence type="ECO:0000256" key="1">
    <source>
        <dbReference type="SAM" id="MobiDB-lite"/>
    </source>
</evidence>
<proteinExistence type="predicted"/>
<evidence type="ECO:0000259" key="2">
    <source>
        <dbReference type="PROSITE" id="PS50011"/>
    </source>
</evidence>
<dbReference type="Gene3D" id="1.10.510.10">
    <property type="entry name" value="Transferase(Phosphotransferase) domain 1"/>
    <property type="match status" value="1"/>
</dbReference>
<feature type="domain" description="Protein kinase" evidence="2">
    <location>
        <begin position="233"/>
        <end position="584"/>
    </location>
</feature>
<dbReference type="GO" id="GO:0005524">
    <property type="term" value="F:ATP binding"/>
    <property type="evidence" value="ECO:0007669"/>
    <property type="project" value="InterPro"/>
</dbReference>
<sequence length="795" mass="90854">MSLVEVVCHSAFLALNPKDVVGSEDLRKNGEWTKWPRTEPNISEPNMEEFIKVISEVVKKLGLSSIPPRHWSSIFHKYPISDKEWGIDYKPDLVLLDRLITLATHGEIYWKDIVAVMEIKSSKSLQKEAERQIARYAQCIFNAQPGRRFVLALTIIETEVTLWIFDRSGAVSCEPFDIHEEPEKFVRIILASLYFDKEQLGYDHTIYHRKDEEGRENMFIKVAGIEYKVKCIYHEPGIKGRGTVCYHGETVDTDNKSHVVIKDSWVDVARRETEVEILEELNQLEEAELCTEDGVRVIPKIVAHEIVKTHQPGPVEGSKILVNDTTSIFRREFVETKDGKEKWAWTSMDKTDKTEIRLHYRVVMTPFGSKLEMFKNRKGLMLAFSDIVHAIRILHTAGILHRDISFRNILLYEHKDELRGLLIDYDYAVRMDRLTSEAIADRTGTLPFMAIDRMDSNPRFLHSYFHDLESLFYVLCWLFTVFEGPCDTRRNFSEDTVLYRDTSAAIWNGDVPGSNTIQAIHNSKHAQAADARGFEQTVKQFADYFQHMSNMMEELRELLYESQDSTDKKKASMEQKKKMLEAVLQNCKSPLESPERVALINNFTEIAIHMRPPEIVLDSFTLLFKNMKKNLPEEKPVQAKKADGGAKHNGGGPRPRPAREFFDRISPGAVQDVERGDEVEEVNFLEGRPSSAPAPTYSVGRSSTLVNPRSYSNKRKSMEDHEPEAPSSKRSKSRAPSTRKSNTASGKMPSLSFSNNHHSGPGKPNTSFNFTEPAPKTSRRPGLRSSTGTIHEEMK</sequence>
<feature type="compositionally biased region" description="Polar residues" evidence="1">
    <location>
        <begin position="751"/>
        <end position="770"/>
    </location>
</feature>
<dbReference type="InterPro" id="IPR000719">
    <property type="entry name" value="Prot_kinase_dom"/>
</dbReference>
<feature type="compositionally biased region" description="Polar residues" evidence="1">
    <location>
        <begin position="699"/>
        <end position="711"/>
    </location>
</feature>
<protein>
    <recommendedName>
        <fullName evidence="2">Protein kinase domain-containing protein</fullName>
    </recommendedName>
</protein>
<accession>A0A0H2SNV7</accession>
<dbReference type="InterPro" id="IPR011009">
    <property type="entry name" value="Kinase-like_dom_sf"/>
</dbReference>
<dbReference type="InterPro" id="IPR040976">
    <property type="entry name" value="Pkinase_fungal"/>
</dbReference>
<dbReference type="GO" id="GO:0004672">
    <property type="term" value="F:protein kinase activity"/>
    <property type="evidence" value="ECO:0007669"/>
    <property type="project" value="InterPro"/>
</dbReference>
<dbReference type="OrthoDB" id="5584477at2759"/>
<name>A0A0H2SNV7_9AGAM</name>
<dbReference type="PANTHER" id="PTHR38248">
    <property type="entry name" value="FUNK1 6"/>
    <property type="match status" value="1"/>
</dbReference>
<dbReference type="PANTHER" id="PTHR38248:SF2">
    <property type="entry name" value="FUNK1 11"/>
    <property type="match status" value="1"/>
</dbReference>
<evidence type="ECO:0000313" key="4">
    <source>
        <dbReference type="Proteomes" id="UP000053477"/>
    </source>
</evidence>
<evidence type="ECO:0000313" key="3">
    <source>
        <dbReference type="EMBL" id="KLO18786.1"/>
    </source>
</evidence>
<dbReference type="PROSITE" id="PS50011">
    <property type="entry name" value="PROTEIN_KINASE_DOM"/>
    <property type="match status" value="1"/>
</dbReference>
<dbReference type="SUPFAM" id="SSF56112">
    <property type="entry name" value="Protein kinase-like (PK-like)"/>
    <property type="match status" value="1"/>
</dbReference>
<dbReference type="EMBL" id="KQ085891">
    <property type="protein sequence ID" value="KLO18786.1"/>
    <property type="molecule type" value="Genomic_DNA"/>
</dbReference>
<dbReference type="Pfam" id="PF17667">
    <property type="entry name" value="Pkinase_fungal"/>
    <property type="match status" value="1"/>
</dbReference>
<organism evidence="3 4">
    <name type="scientific">Schizopora paradoxa</name>
    <dbReference type="NCBI Taxonomy" id="27342"/>
    <lineage>
        <taxon>Eukaryota</taxon>
        <taxon>Fungi</taxon>
        <taxon>Dikarya</taxon>
        <taxon>Basidiomycota</taxon>
        <taxon>Agaricomycotina</taxon>
        <taxon>Agaricomycetes</taxon>
        <taxon>Hymenochaetales</taxon>
        <taxon>Schizoporaceae</taxon>
        <taxon>Schizopora</taxon>
    </lineage>
</organism>
<reference evidence="3 4" key="1">
    <citation type="submission" date="2015-04" db="EMBL/GenBank/DDBJ databases">
        <title>Complete genome sequence of Schizopora paradoxa KUC8140, a cosmopolitan wood degrader in East Asia.</title>
        <authorList>
            <consortium name="DOE Joint Genome Institute"/>
            <person name="Min B."/>
            <person name="Park H."/>
            <person name="Jang Y."/>
            <person name="Kim J.-J."/>
            <person name="Kim K.H."/>
            <person name="Pangilinan J."/>
            <person name="Lipzen A."/>
            <person name="Riley R."/>
            <person name="Grigoriev I.V."/>
            <person name="Spatafora J.W."/>
            <person name="Choi I.-G."/>
        </authorList>
    </citation>
    <scope>NUCLEOTIDE SEQUENCE [LARGE SCALE GENOMIC DNA]</scope>
    <source>
        <strain evidence="3 4">KUC8140</strain>
    </source>
</reference>
<dbReference type="Proteomes" id="UP000053477">
    <property type="component" value="Unassembled WGS sequence"/>
</dbReference>
<feature type="region of interest" description="Disordered" evidence="1">
    <location>
        <begin position="683"/>
        <end position="795"/>
    </location>
</feature>
<dbReference type="STRING" id="27342.A0A0H2SNV7"/>